<organism evidence="1 2">
    <name type="scientific">Rhodococcus sacchari</name>
    <dbReference type="NCBI Taxonomy" id="2962047"/>
    <lineage>
        <taxon>Bacteria</taxon>
        <taxon>Bacillati</taxon>
        <taxon>Actinomycetota</taxon>
        <taxon>Actinomycetes</taxon>
        <taxon>Mycobacteriales</taxon>
        <taxon>Nocardiaceae</taxon>
        <taxon>Rhodococcus</taxon>
    </lineage>
</organism>
<proteinExistence type="predicted"/>
<reference evidence="1" key="1">
    <citation type="submission" date="2022-10" db="EMBL/GenBank/DDBJ databases">
        <title>Rhodococcus ferula Z13 complete genome.</title>
        <authorList>
            <person name="Long X."/>
            <person name="Zang M."/>
        </authorList>
    </citation>
    <scope>NUCLEOTIDE SEQUENCE</scope>
    <source>
        <strain evidence="1">Z13</strain>
    </source>
</reference>
<protein>
    <submittedName>
        <fullName evidence="1">MCE family protein</fullName>
    </submittedName>
</protein>
<dbReference type="EMBL" id="CP107551">
    <property type="protein sequence ID" value="UYP18094.1"/>
    <property type="molecule type" value="Genomic_DNA"/>
</dbReference>
<evidence type="ECO:0000313" key="2">
    <source>
        <dbReference type="Proteomes" id="UP001156484"/>
    </source>
</evidence>
<evidence type="ECO:0000313" key="1">
    <source>
        <dbReference type="EMBL" id="UYP18094.1"/>
    </source>
</evidence>
<sequence>MSEPTTSVLRRRVLGVIFFLVVALFLYITIAFYNKTFTKVVEVDLRTDSIGNALPLNADVKARGVIVGEVRGTSAEGGNVTAHLAIQPDKADLIPVNATAQLLPKTLFGERYVSLIIPEDPGPPISNGDVLHQDTSERTVELGEVLDGLLPLLEAIPPQDLANTLGALAQGLSGRGETLGRTVDNLEQIFREVNVELPTLQEDLRGLADFSQTYADAAPDLVDALNNLRTTGDTVVEKQNQIRTLLASGTTASSLTADFVEQNSRSIISLSADSKEALQLLARYSPSYPCMLRGFADALPAATDLLAADDPFPGVRANIQFTNPKGRYLPNQDEPRMLDDRGPACYDDVREPGRPFPQYPGGSINDGSYQVPSRNPGPANMSYFPAPEGSGVPDSVSEIIGLTGDDAATPVSYAGSRMEQETLDVIYGQATGVDPEEVPSWTTRLGAPAMRGAEVSFQ</sequence>
<dbReference type="Proteomes" id="UP001156484">
    <property type="component" value="Chromosome"/>
</dbReference>
<name>A0ACD4DDN1_9NOCA</name>
<accession>A0ACD4DDN1</accession>
<keyword evidence="2" id="KW-1185">Reference proteome</keyword>
<gene>
    <name evidence="1" type="ORF">OED52_15680</name>
</gene>